<proteinExistence type="predicted"/>
<comment type="caution">
    <text evidence="2">The sequence shown here is derived from an EMBL/GenBank/DDBJ whole genome shotgun (WGS) entry which is preliminary data.</text>
</comment>
<name>A0ABT9D7H3_9CELL</name>
<feature type="transmembrane region" description="Helical" evidence="1">
    <location>
        <begin position="470"/>
        <end position="490"/>
    </location>
</feature>
<reference evidence="2 3" key="1">
    <citation type="submission" date="2023-07" db="EMBL/GenBank/DDBJ databases">
        <title>Description of novel actinomycetes strains, isolated from tidal flat sediment.</title>
        <authorList>
            <person name="Lu C."/>
        </authorList>
    </citation>
    <scope>NUCLEOTIDE SEQUENCE [LARGE SCALE GENOMIC DNA]</scope>
    <source>
        <strain evidence="2 3">SYSU T00b441</strain>
    </source>
</reference>
<feature type="transmembrane region" description="Helical" evidence="1">
    <location>
        <begin position="20"/>
        <end position="37"/>
    </location>
</feature>
<feature type="transmembrane region" description="Helical" evidence="1">
    <location>
        <begin position="188"/>
        <end position="206"/>
    </location>
</feature>
<feature type="transmembrane region" description="Helical" evidence="1">
    <location>
        <begin position="83"/>
        <end position="100"/>
    </location>
</feature>
<evidence type="ECO:0000313" key="2">
    <source>
        <dbReference type="EMBL" id="MDO8106386.1"/>
    </source>
</evidence>
<feature type="transmembrane region" description="Helical" evidence="1">
    <location>
        <begin position="304"/>
        <end position="322"/>
    </location>
</feature>
<feature type="transmembrane region" description="Helical" evidence="1">
    <location>
        <begin position="438"/>
        <end position="463"/>
    </location>
</feature>
<protein>
    <submittedName>
        <fullName evidence="2">ABC transporter permease</fullName>
    </submittedName>
</protein>
<evidence type="ECO:0000256" key="1">
    <source>
        <dbReference type="SAM" id="Phobius"/>
    </source>
</evidence>
<organism evidence="2 3">
    <name type="scientific">Actinotalea lenta</name>
    <dbReference type="NCBI Taxonomy" id="3064654"/>
    <lineage>
        <taxon>Bacteria</taxon>
        <taxon>Bacillati</taxon>
        <taxon>Actinomycetota</taxon>
        <taxon>Actinomycetes</taxon>
        <taxon>Micrococcales</taxon>
        <taxon>Cellulomonadaceae</taxon>
        <taxon>Actinotalea</taxon>
    </lineage>
</organism>
<dbReference type="RefSeq" id="WP_304600058.1">
    <property type="nucleotide sequence ID" value="NZ_JAUQYO010000001.1"/>
</dbReference>
<keyword evidence="1" id="KW-0812">Transmembrane</keyword>
<dbReference type="EMBL" id="JAUQYP010000001">
    <property type="protein sequence ID" value="MDO8106386.1"/>
    <property type="molecule type" value="Genomic_DNA"/>
</dbReference>
<feature type="transmembrane region" description="Helical" evidence="1">
    <location>
        <begin position="351"/>
        <end position="373"/>
    </location>
</feature>
<evidence type="ECO:0000313" key="3">
    <source>
        <dbReference type="Proteomes" id="UP001232536"/>
    </source>
</evidence>
<accession>A0ABT9D7H3</accession>
<keyword evidence="3" id="KW-1185">Reference proteome</keyword>
<gene>
    <name evidence="2" type="ORF">Q6348_04150</name>
</gene>
<sequence>MTTLTRTARLLRLALRRDRILLPTWIVAISGIAWATVESYTAMMSDAAQRLATATYAAGNPIARLMDGPAAGTDLGAMSMVESYQVLAILTALMSGQAVVRHTRQDEETGRAELIGSAVVGRHARLSAALLITLGANVVLGLAVAAALVASDLGTTGALAAGLSVAGLGWVFAGVAAVASQVFGTARAANAAVGAALGVAFLLRAVGDLLGHVADSGVQVISAWPSWLSPIGWGQQLRPFQEDNWWIAGLFGGLTLVLASVAYVLADHRDVGAGMVTPRPGPAHAAPGLGTDLGLAWRLQRGTLLTWLGGLVALTAVFASVADSAEDLVAENDQLAEILGRLAPQGTVVDLYFTLTMAIIGIAAAGYTVQVLLRMRAEETTGRLEPVLATAVDRYAWMTRHVTIAFGGTAVILALSGLAGGVVYGAMTGRWAVGVGGLVAAALANAAAALALGGFVVATFGLIPRWAGALAWSALAGSLVVGQLGALLELPQAVLNLSPFTHVPAIPADAFELTPVLVLLGVAGGLTAVGMLAFRHRDAGVVA</sequence>
<keyword evidence="1" id="KW-0472">Membrane</keyword>
<feature type="transmembrane region" description="Helical" evidence="1">
    <location>
        <begin position="128"/>
        <end position="150"/>
    </location>
</feature>
<feature type="transmembrane region" description="Helical" evidence="1">
    <location>
        <begin position="510"/>
        <end position="534"/>
    </location>
</feature>
<feature type="transmembrane region" description="Helical" evidence="1">
    <location>
        <begin position="156"/>
        <end position="179"/>
    </location>
</feature>
<keyword evidence="1" id="KW-1133">Transmembrane helix</keyword>
<feature type="transmembrane region" description="Helical" evidence="1">
    <location>
        <begin position="404"/>
        <end position="426"/>
    </location>
</feature>
<feature type="transmembrane region" description="Helical" evidence="1">
    <location>
        <begin position="245"/>
        <end position="266"/>
    </location>
</feature>
<dbReference type="Proteomes" id="UP001232536">
    <property type="component" value="Unassembled WGS sequence"/>
</dbReference>